<dbReference type="EMBL" id="KI392852">
    <property type="protein sequence ID" value="ERN10352.1"/>
    <property type="molecule type" value="Genomic_DNA"/>
</dbReference>
<accession>W1PK40</accession>
<evidence type="ECO:0000256" key="1">
    <source>
        <dbReference type="SAM" id="SignalP"/>
    </source>
</evidence>
<dbReference type="Proteomes" id="UP000017836">
    <property type="component" value="Unassembled WGS sequence"/>
</dbReference>
<keyword evidence="1" id="KW-0732">Signal</keyword>
<organism evidence="2 3">
    <name type="scientific">Amborella trichopoda</name>
    <dbReference type="NCBI Taxonomy" id="13333"/>
    <lineage>
        <taxon>Eukaryota</taxon>
        <taxon>Viridiplantae</taxon>
        <taxon>Streptophyta</taxon>
        <taxon>Embryophyta</taxon>
        <taxon>Tracheophyta</taxon>
        <taxon>Spermatophyta</taxon>
        <taxon>Magnoliopsida</taxon>
        <taxon>Amborellales</taxon>
        <taxon>Amborellaceae</taxon>
        <taxon>Amborella</taxon>
    </lineage>
</organism>
<gene>
    <name evidence="2" type="ORF">AMTR_s00026p00072040</name>
</gene>
<dbReference type="Gramene" id="ERN10352">
    <property type="protein sequence ID" value="ERN10352"/>
    <property type="gene ID" value="AMTR_s00026p00072040"/>
</dbReference>
<evidence type="ECO:0000313" key="3">
    <source>
        <dbReference type="Proteomes" id="UP000017836"/>
    </source>
</evidence>
<dbReference type="HOGENOM" id="CLU_1878201_0_0_1"/>
<protein>
    <submittedName>
        <fullName evidence="2">Uncharacterized protein</fullName>
    </submittedName>
</protein>
<evidence type="ECO:0000313" key="2">
    <source>
        <dbReference type="EMBL" id="ERN10352.1"/>
    </source>
</evidence>
<keyword evidence="3" id="KW-1185">Reference proteome</keyword>
<proteinExistence type="predicted"/>
<name>W1PK40_AMBTC</name>
<feature type="signal peptide" evidence="1">
    <location>
        <begin position="1"/>
        <end position="17"/>
    </location>
</feature>
<sequence>MVMLLFVCRELSSQAMAWFSEISCEQISLLAGKAYTRHLGCARAHVKIHDINQLPREEEMYEELVLNNGLFLGTNPLMESQPLLIFESYSRVTCFCTRRPNLSLKGCTLRHGETISMVTAKTVRTPVRVPCELMRH</sequence>
<reference evidence="3" key="1">
    <citation type="journal article" date="2013" name="Science">
        <title>The Amborella genome and the evolution of flowering plants.</title>
        <authorList>
            <consortium name="Amborella Genome Project"/>
        </authorList>
    </citation>
    <scope>NUCLEOTIDE SEQUENCE [LARGE SCALE GENOMIC DNA]</scope>
</reference>
<dbReference type="AlphaFoldDB" id="W1PK40"/>
<feature type="chain" id="PRO_5004808308" evidence="1">
    <location>
        <begin position="18"/>
        <end position="136"/>
    </location>
</feature>